<dbReference type="InterPro" id="IPR009057">
    <property type="entry name" value="Homeodomain-like_sf"/>
</dbReference>
<dbReference type="GO" id="GO:0043565">
    <property type="term" value="F:sequence-specific DNA binding"/>
    <property type="evidence" value="ECO:0007669"/>
    <property type="project" value="InterPro"/>
</dbReference>
<gene>
    <name evidence="5" type="ORF">E2R66_04040</name>
</gene>
<dbReference type="SMART" id="SM00342">
    <property type="entry name" value="HTH_ARAC"/>
    <property type="match status" value="1"/>
</dbReference>
<dbReference type="Pfam" id="PF12833">
    <property type="entry name" value="HTH_18"/>
    <property type="match status" value="1"/>
</dbReference>
<dbReference type="GO" id="GO:0003700">
    <property type="term" value="F:DNA-binding transcription factor activity"/>
    <property type="evidence" value="ECO:0007669"/>
    <property type="project" value="InterPro"/>
</dbReference>
<name>A0A4Y8SLH0_9SPHI</name>
<dbReference type="PANTHER" id="PTHR43280">
    <property type="entry name" value="ARAC-FAMILY TRANSCRIPTIONAL REGULATOR"/>
    <property type="match status" value="1"/>
</dbReference>
<dbReference type="Gene3D" id="1.10.10.60">
    <property type="entry name" value="Homeodomain-like"/>
    <property type="match status" value="2"/>
</dbReference>
<protein>
    <submittedName>
        <fullName evidence="5">AraC family transcriptional regulator</fullName>
    </submittedName>
</protein>
<comment type="caution">
    <text evidence="5">The sequence shown here is derived from an EMBL/GenBank/DDBJ whole genome shotgun (WGS) entry which is preliminary data.</text>
</comment>
<dbReference type="AlphaFoldDB" id="A0A4Y8SLH0"/>
<evidence type="ECO:0000256" key="2">
    <source>
        <dbReference type="ARBA" id="ARBA00023125"/>
    </source>
</evidence>
<dbReference type="PRINTS" id="PR00032">
    <property type="entry name" value="HTHARAC"/>
</dbReference>
<dbReference type="OrthoDB" id="9779074at2"/>
<proteinExistence type="predicted"/>
<dbReference type="Proteomes" id="UP000297540">
    <property type="component" value="Unassembled WGS sequence"/>
</dbReference>
<dbReference type="InterPro" id="IPR018060">
    <property type="entry name" value="HTH_AraC"/>
</dbReference>
<keyword evidence="6" id="KW-1185">Reference proteome</keyword>
<dbReference type="InterPro" id="IPR020449">
    <property type="entry name" value="Tscrpt_reg_AraC-type_HTH"/>
</dbReference>
<keyword evidence="3" id="KW-0804">Transcription</keyword>
<keyword evidence="1" id="KW-0805">Transcription regulation</keyword>
<reference evidence="5 6" key="1">
    <citation type="journal article" date="2017" name="Int. J. Syst. Evol. Microbiol.">
        <title>Mucilaginibacterpsychrotolerans sp. nov., isolated from peatlands.</title>
        <authorList>
            <person name="Deng Y."/>
            <person name="Shen L."/>
            <person name="Xu B."/>
            <person name="Liu Y."/>
            <person name="Gu Z."/>
            <person name="Liu H."/>
            <person name="Zhou Y."/>
        </authorList>
    </citation>
    <scope>NUCLEOTIDE SEQUENCE [LARGE SCALE GENOMIC DNA]</scope>
    <source>
        <strain evidence="5 6">NH7-4</strain>
    </source>
</reference>
<dbReference type="PROSITE" id="PS01124">
    <property type="entry name" value="HTH_ARAC_FAMILY_2"/>
    <property type="match status" value="1"/>
</dbReference>
<dbReference type="SUPFAM" id="SSF46689">
    <property type="entry name" value="Homeodomain-like"/>
    <property type="match status" value="2"/>
</dbReference>
<evidence type="ECO:0000313" key="6">
    <source>
        <dbReference type="Proteomes" id="UP000297540"/>
    </source>
</evidence>
<accession>A0A4Y8SLH0</accession>
<evidence type="ECO:0000256" key="3">
    <source>
        <dbReference type="ARBA" id="ARBA00023163"/>
    </source>
</evidence>
<dbReference type="EMBL" id="SOZE01000003">
    <property type="protein sequence ID" value="TFF39551.1"/>
    <property type="molecule type" value="Genomic_DNA"/>
</dbReference>
<feature type="domain" description="HTH araC/xylS-type" evidence="4">
    <location>
        <begin position="205"/>
        <end position="303"/>
    </location>
</feature>
<dbReference type="Pfam" id="PF06719">
    <property type="entry name" value="AraC_N"/>
    <property type="match status" value="1"/>
</dbReference>
<dbReference type="InterPro" id="IPR009594">
    <property type="entry name" value="Tscrpt_reg_HTH_AraC_N"/>
</dbReference>
<evidence type="ECO:0000256" key="1">
    <source>
        <dbReference type="ARBA" id="ARBA00023015"/>
    </source>
</evidence>
<keyword evidence="2" id="KW-0238">DNA-binding</keyword>
<sequence>MPNRNLLSPLSLSNGKELHTLVENRKAYTMNHCELNVFETFQRSELVPLTFSDLVITSMLRGKKVMHLFDKPGFDYLPGETVIVPPNITMTIDFPEASASQPSQCTALAINQQEILDTLDFLNQNYPREDSRAWQLNYNQFHFFNNYELAQLINKLIRISTGDALTKDVLANLTLKELLIRIMQMQNFHEVKDSAHELAAGNRFAYVLEYIKNNLTSKLSIDALCRMAFMSKASFFRAFKHEMGISPVDYIIKERLQFAKQLMNNPYNSISEACFKAGFNNLNYFSRAFHKVEGITPSQYKLRVKLTALN</sequence>
<evidence type="ECO:0000313" key="5">
    <source>
        <dbReference type="EMBL" id="TFF39551.1"/>
    </source>
</evidence>
<organism evidence="5 6">
    <name type="scientific">Mucilaginibacter psychrotolerans</name>
    <dbReference type="NCBI Taxonomy" id="1524096"/>
    <lineage>
        <taxon>Bacteria</taxon>
        <taxon>Pseudomonadati</taxon>
        <taxon>Bacteroidota</taxon>
        <taxon>Sphingobacteriia</taxon>
        <taxon>Sphingobacteriales</taxon>
        <taxon>Sphingobacteriaceae</taxon>
        <taxon>Mucilaginibacter</taxon>
    </lineage>
</organism>
<dbReference type="RefSeq" id="WP_133226932.1">
    <property type="nucleotide sequence ID" value="NZ_SOZE01000003.1"/>
</dbReference>
<evidence type="ECO:0000259" key="4">
    <source>
        <dbReference type="PROSITE" id="PS01124"/>
    </source>
</evidence>
<dbReference type="PANTHER" id="PTHR43280:SF2">
    <property type="entry name" value="HTH-TYPE TRANSCRIPTIONAL REGULATOR EXSA"/>
    <property type="match status" value="1"/>
</dbReference>